<dbReference type="NCBIfam" id="NF004126">
    <property type="entry name" value="PRK05614.1"/>
    <property type="match status" value="1"/>
</dbReference>
<dbReference type="InterPro" id="IPR010953">
    <property type="entry name" value="Citrate_synthase_typ-I"/>
</dbReference>
<dbReference type="Pfam" id="PF00285">
    <property type="entry name" value="Citrate_synt"/>
    <property type="match status" value="1"/>
</dbReference>
<dbReference type="PANTHER" id="PTHR42871:SF1">
    <property type="entry name" value="CITRATE SYNTHASE"/>
    <property type="match status" value="1"/>
</dbReference>
<dbReference type="OrthoDB" id="9800864at2"/>
<reference evidence="11 12" key="1">
    <citation type="submission" date="2015-09" db="EMBL/GenBank/DDBJ databases">
        <title>Identification and resolution of microdiversity through metagenomic sequencing of parallel consortia.</title>
        <authorList>
            <person name="Nelson W.C."/>
            <person name="Romine M.F."/>
            <person name="Lindemann S.R."/>
        </authorList>
    </citation>
    <scope>NUCLEOTIDE SEQUENCE [LARGE SCALE GENOMIC DNA]</scope>
    <source>
        <strain evidence="11">HL-49</strain>
    </source>
</reference>
<dbReference type="GO" id="GO:0005737">
    <property type="term" value="C:cytoplasm"/>
    <property type="evidence" value="ECO:0007669"/>
    <property type="project" value="InterPro"/>
</dbReference>
<evidence type="ECO:0000256" key="10">
    <source>
        <dbReference type="RuleBase" id="RU003406"/>
    </source>
</evidence>
<comment type="catalytic activity">
    <reaction evidence="5 9">
        <text>oxaloacetate + acetyl-CoA + H2O = citrate + CoA + H(+)</text>
        <dbReference type="Rhea" id="RHEA:16845"/>
        <dbReference type="ChEBI" id="CHEBI:15377"/>
        <dbReference type="ChEBI" id="CHEBI:15378"/>
        <dbReference type="ChEBI" id="CHEBI:16452"/>
        <dbReference type="ChEBI" id="CHEBI:16947"/>
        <dbReference type="ChEBI" id="CHEBI:57287"/>
        <dbReference type="ChEBI" id="CHEBI:57288"/>
        <dbReference type="EC" id="2.3.3.16"/>
    </reaction>
</comment>
<evidence type="ECO:0000256" key="9">
    <source>
        <dbReference type="RuleBase" id="RU003370"/>
    </source>
</evidence>
<evidence type="ECO:0000256" key="5">
    <source>
        <dbReference type="ARBA" id="ARBA00049288"/>
    </source>
</evidence>
<dbReference type="PRINTS" id="PR00143">
    <property type="entry name" value="CITRTSNTHASE"/>
</dbReference>
<evidence type="ECO:0000256" key="7">
    <source>
        <dbReference type="PIRNR" id="PIRNR001369"/>
    </source>
</evidence>
<dbReference type="STRING" id="1305737.GCA_000526355_01835"/>
<dbReference type="PANTHER" id="PTHR42871">
    <property type="entry name" value="CITRATE SYNTHASE"/>
    <property type="match status" value="1"/>
</dbReference>
<evidence type="ECO:0000256" key="6">
    <source>
        <dbReference type="NCBIfam" id="TIGR01798"/>
    </source>
</evidence>
<dbReference type="EMBL" id="LJXT01000026">
    <property type="protein sequence ID" value="KPQ18236.1"/>
    <property type="molecule type" value="Genomic_DNA"/>
</dbReference>
<keyword evidence="3 9" id="KW-0816">Tricarboxylic acid cycle</keyword>
<dbReference type="Proteomes" id="UP000050421">
    <property type="component" value="Unassembled WGS sequence"/>
</dbReference>
<evidence type="ECO:0000313" key="11">
    <source>
        <dbReference type="EMBL" id="KPQ18236.1"/>
    </source>
</evidence>
<keyword evidence="4 7" id="KW-0808">Transferase</keyword>
<dbReference type="SUPFAM" id="SSF48256">
    <property type="entry name" value="Citrate synthase"/>
    <property type="match status" value="1"/>
</dbReference>
<organism evidence="11 12">
    <name type="scientific">Algoriphagus marincola HL-49</name>
    <dbReference type="NCBI Taxonomy" id="1305737"/>
    <lineage>
        <taxon>Bacteria</taxon>
        <taxon>Pseudomonadati</taxon>
        <taxon>Bacteroidota</taxon>
        <taxon>Cytophagia</taxon>
        <taxon>Cytophagales</taxon>
        <taxon>Cyclobacteriaceae</taxon>
        <taxon>Algoriphagus</taxon>
    </lineage>
</organism>
<dbReference type="InterPro" id="IPR016142">
    <property type="entry name" value="Citrate_synth-like_lrg_a-sub"/>
</dbReference>
<dbReference type="UniPathway" id="UPA00223">
    <property type="reaction ID" value="UER00717"/>
</dbReference>
<dbReference type="InterPro" id="IPR019810">
    <property type="entry name" value="Citrate_synthase_AS"/>
</dbReference>
<accession>A0A0P7YCM6</accession>
<dbReference type="FunFam" id="1.10.230.10:FF:000002">
    <property type="entry name" value="Citrate synthase"/>
    <property type="match status" value="1"/>
</dbReference>
<evidence type="ECO:0000256" key="4">
    <source>
        <dbReference type="ARBA" id="ARBA00022679"/>
    </source>
</evidence>
<dbReference type="InterPro" id="IPR024176">
    <property type="entry name" value="Citrate_synthase_bac-typ"/>
</dbReference>
<evidence type="ECO:0000313" key="12">
    <source>
        <dbReference type="Proteomes" id="UP000050421"/>
    </source>
</evidence>
<protein>
    <recommendedName>
        <fullName evidence="6 7">Citrate synthase</fullName>
    </recommendedName>
</protein>
<dbReference type="InterPro" id="IPR002020">
    <property type="entry name" value="Citrate_synthase"/>
</dbReference>
<evidence type="ECO:0000256" key="2">
    <source>
        <dbReference type="ARBA" id="ARBA00010566"/>
    </source>
</evidence>
<dbReference type="NCBIfam" id="TIGR01798">
    <property type="entry name" value="cit_synth_I"/>
    <property type="match status" value="1"/>
</dbReference>
<dbReference type="GO" id="GO:0006099">
    <property type="term" value="P:tricarboxylic acid cycle"/>
    <property type="evidence" value="ECO:0007669"/>
    <property type="project" value="UniProtKB-UniRule"/>
</dbReference>
<gene>
    <name evidence="11" type="primary">gltA</name>
    <name evidence="11" type="ORF">HLUCCX10_05700</name>
</gene>
<dbReference type="PIRSF" id="PIRSF001369">
    <property type="entry name" value="Citrate_synth"/>
    <property type="match status" value="1"/>
</dbReference>
<feature type="active site" evidence="8">
    <location>
        <position position="307"/>
    </location>
</feature>
<proteinExistence type="inferred from homology"/>
<evidence type="ECO:0000256" key="1">
    <source>
        <dbReference type="ARBA" id="ARBA00004751"/>
    </source>
</evidence>
<comment type="pathway">
    <text evidence="1 9">Carbohydrate metabolism; tricarboxylic acid cycle; isocitrate from oxaloacetate: step 1/2.</text>
</comment>
<dbReference type="eggNOG" id="COG0372">
    <property type="taxonomic scope" value="Bacteria"/>
</dbReference>
<feature type="active site" evidence="8">
    <location>
        <position position="364"/>
    </location>
</feature>
<dbReference type="Gene3D" id="2.20.28.60">
    <property type="match status" value="1"/>
</dbReference>
<dbReference type="GO" id="GO:0036440">
    <property type="term" value="F:citrate synthase activity"/>
    <property type="evidence" value="ECO:0007669"/>
    <property type="project" value="UniProtKB-EC"/>
</dbReference>
<dbReference type="PATRIC" id="fig|1305737.6.peg.1801"/>
<sequence length="428" mass="47825">MSESVKLSYNGQDFEFPVTVGTENEPAIDVAKLRGSTGLITLDPGYKNTGSTTSAITFLDGEKGILRYRGYRIEDLAEKSTFLEVAYLLIYGELPSQDQFEAFSSEVTHHTLVHEDIKKILDGFPSNAHPMGVLSSLICSLSAFYPESLNPNRSEDEVNLSIIRLIAKMPTFAAWAYKNEMGHPVNYPDNTLDYCSNFLKMMFALPAEKYDVDPVVAKALDQLLILHADHEQNCSTSTVRIVGSSQASIYASISAGINALWGPLHGGANQSVIEMLEAIKADGGDAKKYLDKAKDKNDPFRLMGFGHRVYKNFDPRARIIKKAADDVLEKLGVKDPVLDIAKELEYAALNDQYFIDRKLYPNVDFYSGIIYRALGIPTDMFTVMFALGRLPGWIAQWKEMRENGEPIGRPRQVYVGANERDYVSMNKR</sequence>
<evidence type="ECO:0000256" key="8">
    <source>
        <dbReference type="PIRSR" id="PIRSR001369-1"/>
    </source>
</evidence>
<dbReference type="Gene3D" id="1.10.580.10">
    <property type="entry name" value="Citrate Synthase, domain 1"/>
    <property type="match status" value="1"/>
</dbReference>
<evidence type="ECO:0000256" key="3">
    <source>
        <dbReference type="ARBA" id="ARBA00022532"/>
    </source>
</evidence>
<dbReference type="AlphaFoldDB" id="A0A0P7YCM6"/>
<comment type="caution">
    <text evidence="11">The sequence shown here is derived from an EMBL/GenBank/DDBJ whole genome shotgun (WGS) entry which is preliminary data.</text>
</comment>
<dbReference type="InterPro" id="IPR036969">
    <property type="entry name" value="Citrate_synthase_sf"/>
</dbReference>
<dbReference type="PROSITE" id="PS00480">
    <property type="entry name" value="CITRATE_SYNTHASE"/>
    <property type="match status" value="1"/>
</dbReference>
<comment type="similarity">
    <text evidence="2 7 10">Belongs to the citrate synthase family.</text>
</comment>
<dbReference type="Gene3D" id="1.10.230.10">
    <property type="entry name" value="Cytochrome P450-Terp, domain 2"/>
    <property type="match status" value="1"/>
</dbReference>
<name>A0A0P7YCM6_9BACT</name>
<dbReference type="CDD" id="cd06114">
    <property type="entry name" value="EcCS_like"/>
    <property type="match status" value="1"/>
</dbReference>
<dbReference type="InterPro" id="IPR016143">
    <property type="entry name" value="Citrate_synth-like_sm_a-sub"/>
</dbReference>